<feature type="region of interest" description="Disordered" evidence="1">
    <location>
        <begin position="201"/>
        <end position="221"/>
    </location>
</feature>
<reference evidence="2 3" key="1">
    <citation type="submission" date="2019-08" db="EMBL/GenBank/DDBJ databases">
        <title>Bradymonadales sp. TMQ2.</title>
        <authorList>
            <person name="Liang Q."/>
        </authorList>
    </citation>
    <scope>NUCLEOTIDE SEQUENCE [LARGE SCALE GENOMIC DNA]</scope>
    <source>
        <strain evidence="2 3">TMQ2</strain>
    </source>
</reference>
<gene>
    <name evidence="2" type="ORF">FRC96_20300</name>
</gene>
<dbReference type="InterPro" id="IPR036465">
    <property type="entry name" value="vWFA_dom_sf"/>
</dbReference>
<proteinExistence type="predicted"/>
<dbReference type="AlphaFoldDB" id="A0A5C6WU11"/>
<dbReference type="Proteomes" id="UP000321046">
    <property type="component" value="Unassembled WGS sequence"/>
</dbReference>
<dbReference type="Gene3D" id="3.40.50.410">
    <property type="entry name" value="von Willebrand factor, type A domain"/>
    <property type="match status" value="1"/>
</dbReference>
<dbReference type="EMBL" id="VOSL01000145">
    <property type="protein sequence ID" value="TXD31814.1"/>
    <property type="molecule type" value="Genomic_DNA"/>
</dbReference>
<organism evidence="2 3">
    <name type="scientific">Lujinxingia vulgaris</name>
    <dbReference type="NCBI Taxonomy" id="2600176"/>
    <lineage>
        <taxon>Bacteria</taxon>
        <taxon>Deltaproteobacteria</taxon>
        <taxon>Bradymonadales</taxon>
        <taxon>Lujinxingiaceae</taxon>
        <taxon>Lujinxingia</taxon>
    </lineage>
</organism>
<protein>
    <recommendedName>
        <fullName evidence="4">VWFA domain-containing protein</fullName>
    </recommendedName>
</protein>
<evidence type="ECO:0000313" key="2">
    <source>
        <dbReference type="EMBL" id="TXD31814.1"/>
    </source>
</evidence>
<accession>A0A5C6WU11</accession>
<name>A0A5C6WU11_9DELT</name>
<evidence type="ECO:0000313" key="3">
    <source>
        <dbReference type="Proteomes" id="UP000321046"/>
    </source>
</evidence>
<dbReference type="SUPFAM" id="SSF53300">
    <property type="entry name" value="vWA-like"/>
    <property type="match status" value="1"/>
</dbReference>
<comment type="caution">
    <text evidence="2">The sequence shown here is derived from an EMBL/GenBank/DDBJ whole genome shotgun (WGS) entry which is preliminary data.</text>
</comment>
<sequence length="544" mass="57857">MTYGLSSKRSRSRRTRRLSWATLVGLAGVTLLGATGCDTVARISFSERRFNNVQPVSFGAAGGQCEGLTQGGEIGFVLMANDNTPIKPGEAISQGTVNLDRNSVTFNDGAVYATPDRVCASADECPDSFLCGVGQDGAQDIGNRCYVTSTVSAASDPEYIGQDQASHAFGVLVSRAGSWRGFLPSEVAALDRVANEMTGGEYPVIAGPDTPPRGGRATDGNNRRYSALSGLVSNWGDVSSLVRESGRESLFGLWTYGGSSGTIFSHVNATTGGQLWTGSIPGVDSAVRDMTSENISEGNRNFLYGAILTVLDQGFTDTRVADFESRTLVVLTDSPDAFQSTSNSAQNVITRANELGVSIMLVHVDPALDNNLLRDDFIYYQGKPTCTSDDECRNYETCRQPQFFRTPNSPTDSVQYPADTEAAYCLPTRDENGRIGPVAEFQEIACATGGTYSYVPAAEIPLMRNALEHLPAYVEAGWKVDVSLGATDTDVLFPGEAFRLQSVMSVDVGSTNDTFSFAQKGSVSGASGADPAAADTRATFFTAE</sequence>
<evidence type="ECO:0008006" key="4">
    <source>
        <dbReference type="Google" id="ProtNLM"/>
    </source>
</evidence>
<evidence type="ECO:0000256" key="1">
    <source>
        <dbReference type="SAM" id="MobiDB-lite"/>
    </source>
</evidence>
<dbReference type="OrthoDB" id="5526324at2"/>